<reference evidence="1 2" key="1">
    <citation type="submission" date="2015-01" db="EMBL/GenBank/DDBJ databases">
        <title>The Genome Sequence of Exophiala oligosperma CBS72588.</title>
        <authorList>
            <consortium name="The Broad Institute Genomics Platform"/>
            <person name="Cuomo C."/>
            <person name="de Hoog S."/>
            <person name="Gorbushina A."/>
            <person name="Stielow B."/>
            <person name="Teixiera M."/>
            <person name="Abouelleil A."/>
            <person name="Chapman S.B."/>
            <person name="Priest M."/>
            <person name="Young S.K."/>
            <person name="Wortman J."/>
            <person name="Nusbaum C."/>
            <person name="Birren B."/>
        </authorList>
    </citation>
    <scope>NUCLEOTIDE SEQUENCE [LARGE SCALE GENOMIC DNA]</scope>
    <source>
        <strain evidence="1 2">CBS 72588</strain>
    </source>
</reference>
<protein>
    <submittedName>
        <fullName evidence="1">Uncharacterized protein</fullName>
    </submittedName>
</protein>
<organism evidence="1 2">
    <name type="scientific">Exophiala oligosperma</name>
    <dbReference type="NCBI Taxonomy" id="215243"/>
    <lineage>
        <taxon>Eukaryota</taxon>
        <taxon>Fungi</taxon>
        <taxon>Dikarya</taxon>
        <taxon>Ascomycota</taxon>
        <taxon>Pezizomycotina</taxon>
        <taxon>Eurotiomycetes</taxon>
        <taxon>Chaetothyriomycetidae</taxon>
        <taxon>Chaetothyriales</taxon>
        <taxon>Herpotrichiellaceae</taxon>
        <taxon>Exophiala</taxon>
    </lineage>
</organism>
<keyword evidence="2" id="KW-1185">Reference proteome</keyword>
<evidence type="ECO:0000313" key="2">
    <source>
        <dbReference type="Proteomes" id="UP000053342"/>
    </source>
</evidence>
<dbReference type="Proteomes" id="UP000053342">
    <property type="component" value="Unassembled WGS sequence"/>
</dbReference>
<dbReference type="VEuPathDB" id="FungiDB:PV06_01784"/>
<gene>
    <name evidence="1" type="ORF">PV06_01784</name>
</gene>
<evidence type="ECO:0000313" key="1">
    <source>
        <dbReference type="EMBL" id="KIW46094.1"/>
    </source>
</evidence>
<name>A0A0D2EDT6_9EURO</name>
<dbReference type="HOGENOM" id="CLU_2440864_0_0_1"/>
<dbReference type="GeneID" id="27353858"/>
<accession>A0A0D2EDT6</accession>
<dbReference type="EMBL" id="KN847333">
    <property type="protein sequence ID" value="KIW46094.1"/>
    <property type="molecule type" value="Genomic_DNA"/>
</dbReference>
<sequence length="90" mass="9984">MTLPKRRDVIGAKDMIVDDAINPRLGLWGSAAIAGRSIPVVNYTNGSGVAGKEDQFRPPFGQATYCIMDFQTQKMCSTLWQTKRGPARYF</sequence>
<proteinExistence type="predicted"/>
<dbReference type="AlphaFoldDB" id="A0A0D2EDT6"/>
<dbReference type="RefSeq" id="XP_016266310.1">
    <property type="nucleotide sequence ID" value="XM_016402413.1"/>
</dbReference>